<keyword evidence="1" id="KW-0866">Nonsense-mediated mRNA decay</keyword>
<proteinExistence type="predicted"/>
<comment type="function">
    <text evidence="1">Plays a role in nonsense-mediated mRNA decay.</text>
</comment>
<sequence length="946" mass="109199">MSSLTNSENYIQRLLTDFQKQLQPILESNRIIQDYTLLNGYINFVHSKVYRLIFNILEDEKTNIGSNDHLNFDSNVISNILIVLWEKIQYPIFKWFQAWQKCLLPKSKDEKPKYVEFRQMNSKVTKFFKSVHSFYYDIIENIHSQYDLSQVISNSIFKNLNLTDKNQIKNTEKYKLDQNNKLGVLLVVTLHRCILYIGSSQKYKTISDKISNKYVIDDFKKSIRYFDMASLILPSVGETYLQKGMILISTENYGIASYEFIRSILSRIPNLAGFSNLTKLLCDDKSSLRKRFESILLDTHNKDILSTRIVDKEITEYYFLALFSNKFTKCIQKDIPQNTDDTLLDGRLKLNHIELALYERISTKYMKNIHTIFVSLLTVIGGYEIISLNNTNSNDQLRIKKISLDEISEKQLAYLKFAFDLISHIFNNVIAKGWENNLEKYEYLAMVRIVICWIKSNKSVIQYSHRNRKFCDSFVNLLNNFLSSKKFTEMTIPDVRPGRAYFFQEDIFLKEFSPIKYALADFNDTAIFSKLDSPNRLVGEVEISEKLNNNDETELRLQSILYSGSKFFRKNSFNVEWIPSKNSFSTIEPMKEEPKSKMKPYKKSNFITEKKNKGNSKSASSRVLSLTELENQIINSRGTSTTEQRGYSGSSLPMAPSSFIVKPSSSLTTDKSSHHKDDTDSSLGSNRLSLSTRSNDSISSKDEGVSEDKEEIQKVETIPSSSDASPKLLRNIEKINVPENPQQPKSNNENTIQQDTQIQDSLPKFTGFQNSYPYATPNVNNTINSMQLEGKYSQLPISSCPFPQQNGFNPVDATKYPPVQTNTDYQGNPIQNLPSQPVANRDSNYNQLMGVPGEFFANRGGYPAPIQYMNGSYFSYQQQVTTSQYGAPPGWTQPQRFVPPPHSLPNHPQQQQQQQQQQQIQYTQEYTRMNTQQQMQSWQSYKNTQF</sequence>
<dbReference type="InterPro" id="IPR011990">
    <property type="entry name" value="TPR-like_helical_dom_sf"/>
</dbReference>
<dbReference type="EMBL" id="DS480525">
    <property type="protein sequence ID" value="EDO14661.1"/>
    <property type="molecule type" value="Genomic_DNA"/>
</dbReference>
<dbReference type="FunCoup" id="A7TSV3">
    <property type="interactions" value="71"/>
</dbReference>
<name>A7TSV3_VANPO</name>
<feature type="domain" description="Telomerase activating protein Est1-like N-terminal" evidence="4">
    <location>
        <begin position="80"/>
        <end position="206"/>
    </location>
</feature>
<feature type="compositionally biased region" description="Polar residues" evidence="2">
    <location>
        <begin position="634"/>
        <end position="651"/>
    </location>
</feature>
<dbReference type="GeneID" id="5542684"/>
<feature type="compositionally biased region" description="Polar residues" evidence="2">
    <location>
        <begin position="683"/>
        <end position="698"/>
    </location>
</feature>
<evidence type="ECO:0000256" key="1">
    <source>
        <dbReference type="RuleBase" id="RU369098"/>
    </source>
</evidence>
<dbReference type="GO" id="GO:0070034">
    <property type="term" value="F:telomerase RNA binding"/>
    <property type="evidence" value="ECO:0007669"/>
    <property type="project" value="TreeGrafter"/>
</dbReference>
<dbReference type="GO" id="GO:0005697">
    <property type="term" value="C:telomerase holoenzyme complex"/>
    <property type="evidence" value="ECO:0007669"/>
    <property type="project" value="TreeGrafter"/>
</dbReference>
<dbReference type="Proteomes" id="UP000000267">
    <property type="component" value="Unassembled WGS sequence"/>
</dbReference>
<keyword evidence="6" id="KW-1185">Reference proteome</keyword>
<feature type="region of interest" description="Disordered" evidence="2">
    <location>
        <begin position="885"/>
        <end position="921"/>
    </location>
</feature>
<feature type="domain" description="DNA/RNA-binding" evidence="3">
    <location>
        <begin position="222"/>
        <end position="518"/>
    </location>
</feature>
<dbReference type="AlphaFoldDB" id="A7TSV3"/>
<gene>
    <name evidence="5" type="ORF">Kpol_340p8</name>
</gene>
<dbReference type="RefSeq" id="XP_001642519.1">
    <property type="nucleotide sequence ID" value="XM_001642469.1"/>
</dbReference>
<dbReference type="OrthoDB" id="69928at2759"/>
<accession>A7TSV3</accession>
<feature type="compositionally biased region" description="Low complexity" evidence="2">
    <location>
        <begin position="909"/>
        <end position="921"/>
    </location>
</feature>
<evidence type="ECO:0000259" key="3">
    <source>
        <dbReference type="Pfam" id="PF10373"/>
    </source>
</evidence>
<dbReference type="InParanoid" id="A7TSV3"/>
<comment type="subcellular location">
    <subcellularLocation>
        <location evidence="1">Nucleus</location>
    </subcellularLocation>
</comment>
<evidence type="ECO:0000313" key="5">
    <source>
        <dbReference type="EMBL" id="EDO14661.1"/>
    </source>
</evidence>
<evidence type="ECO:0000259" key="4">
    <source>
        <dbReference type="Pfam" id="PF10374"/>
    </source>
</evidence>
<evidence type="ECO:0000256" key="2">
    <source>
        <dbReference type="SAM" id="MobiDB-lite"/>
    </source>
</evidence>
<dbReference type="KEGG" id="vpo:Kpol_340p8"/>
<evidence type="ECO:0000313" key="6">
    <source>
        <dbReference type="Proteomes" id="UP000000267"/>
    </source>
</evidence>
<dbReference type="Pfam" id="PF10373">
    <property type="entry name" value="EST1_DNA_bind"/>
    <property type="match status" value="1"/>
</dbReference>
<dbReference type="PANTHER" id="PTHR15696">
    <property type="entry name" value="SMG-7 SUPPRESSOR WITH MORPHOLOGICAL EFFECT ON GENITALIA PROTEIN 7"/>
    <property type="match status" value="1"/>
</dbReference>
<dbReference type="InterPro" id="IPR045153">
    <property type="entry name" value="Est1/Ebs1-like"/>
</dbReference>
<keyword evidence="1" id="KW-0539">Nucleus</keyword>
<feature type="region of interest" description="Disordered" evidence="2">
    <location>
        <begin position="589"/>
        <end position="622"/>
    </location>
</feature>
<dbReference type="Pfam" id="PF10374">
    <property type="entry name" value="EST1"/>
    <property type="match status" value="1"/>
</dbReference>
<dbReference type="InterPro" id="IPR018834">
    <property type="entry name" value="DNA/RNA-bd_Est1-type"/>
</dbReference>
<feature type="compositionally biased region" description="Basic and acidic residues" evidence="2">
    <location>
        <begin position="699"/>
        <end position="714"/>
    </location>
</feature>
<protein>
    <recommendedName>
        <fullName evidence="1">Nonsense-mediated mRNA decay factor</fullName>
    </recommendedName>
</protein>
<dbReference type="OMA" id="HYPIFKW"/>
<dbReference type="PhylomeDB" id="A7TSV3"/>
<dbReference type="PANTHER" id="PTHR15696:SF37">
    <property type="entry name" value="NONSENSE-MEDIATED MRNA DECAY FACTOR EBS1-RELATED"/>
    <property type="match status" value="1"/>
</dbReference>
<dbReference type="GO" id="GO:0000184">
    <property type="term" value="P:nuclear-transcribed mRNA catabolic process, nonsense-mediated decay"/>
    <property type="evidence" value="ECO:0007669"/>
    <property type="project" value="UniProtKB-KW"/>
</dbReference>
<dbReference type="SUPFAM" id="SSF48452">
    <property type="entry name" value="TPR-like"/>
    <property type="match status" value="1"/>
</dbReference>
<dbReference type="STRING" id="436907.A7TSV3"/>
<organism evidence="6">
    <name type="scientific">Vanderwaltozyma polyspora (strain ATCC 22028 / DSM 70294 / BCRC 21397 / CBS 2163 / NBRC 10782 / NRRL Y-8283 / UCD 57-17)</name>
    <name type="common">Kluyveromyces polysporus</name>
    <dbReference type="NCBI Taxonomy" id="436907"/>
    <lineage>
        <taxon>Eukaryota</taxon>
        <taxon>Fungi</taxon>
        <taxon>Dikarya</taxon>
        <taxon>Ascomycota</taxon>
        <taxon>Saccharomycotina</taxon>
        <taxon>Saccharomycetes</taxon>
        <taxon>Saccharomycetales</taxon>
        <taxon>Saccharomycetaceae</taxon>
        <taxon>Vanderwaltozyma</taxon>
    </lineage>
</organism>
<reference evidence="5 6" key="1">
    <citation type="journal article" date="2007" name="Proc. Natl. Acad. Sci. U.S.A.">
        <title>Independent sorting-out of thousands of duplicated gene pairs in two yeast species descended from a whole-genome duplication.</title>
        <authorList>
            <person name="Scannell D.R."/>
            <person name="Frank A.C."/>
            <person name="Conant G.C."/>
            <person name="Byrne K.P."/>
            <person name="Woolfit M."/>
            <person name="Wolfe K.H."/>
        </authorList>
    </citation>
    <scope>NUCLEOTIDE SEQUENCE [LARGE SCALE GENOMIC DNA]</scope>
    <source>
        <strain evidence="6">ATCC 22028 / DSM 70294 / BCRC 21397 / CBS 2163 / NBRC 10782 / NRRL Y-8283 / UCD 57-17</strain>
    </source>
</reference>
<dbReference type="GO" id="GO:0042162">
    <property type="term" value="F:telomeric DNA binding"/>
    <property type="evidence" value="ECO:0007669"/>
    <property type="project" value="TreeGrafter"/>
</dbReference>
<dbReference type="HOGENOM" id="CLU_319379_0_0_1"/>
<feature type="region of interest" description="Disordered" evidence="2">
    <location>
        <begin position="634"/>
        <end position="727"/>
    </location>
</feature>
<dbReference type="InterPro" id="IPR019458">
    <property type="entry name" value="Est1-like_N"/>
</dbReference>
<dbReference type="Gene3D" id="1.25.40.10">
    <property type="entry name" value="Tetratricopeptide repeat domain"/>
    <property type="match status" value="1"/>
</dbReference>
<dbReference type="eggNOG" id="KOG2162">
    <property type="taxonomic scope" value="Eukaryota"/>
</dbReference>